<organism evidence="1 2">
    <name type="scientific">Fonsecaea erecta</name>
    <dbReference type="NCBI Taxonomy" id="1367422"/>
    <lineage>
        <taxon>Eukaryota</taxon>
        <taxon>Fungi</taxon>
        <taxon>Dikarya</taxon>
        <taxon>Ascomycota</taxon>
        <taxon>Pezizomycotina</taxon>
        <taxon>Eurotiomycetes</taxon>
        <taxon>Chaetothyriomycetidae</taxon>
        <taxon>Chaetothyriales</taxon>
        <taxon>Herpotrichiellaceae</taxon>
        <taxon>Fonsecaea</taxon>
    </lineage>
</organism>
<name>A0A178ZPG0_9EURO</name>
<accession>A0A178ZPG0</accession>
<dbReference type="STRING" id="1367422.A0A178ZPG0"/>
<reference evidence="1 2" key="1">
    <citation type="submission" date="2016-04" db="EMBL/GenBank/DDBJ databases">
        <title>Draft genome of Fonsecaea erecta CBS 125763.</title>
        <authorList>
            <person name="Weiss V.A."/>
            <person name="Vicente V.A."/>
            <person name="Raittz R.T."/>
            <person name="Moreno L.F."/>
            <person name="De Souza E.M."/>
            <person name="Pedrosa F.O."/>
            <person name="Steffens M.B."/>
            <person name="Faoro H."/>
            <person name="Tadra-Sfeir M.Z."/>
            <person name="Najafzadeh M.J."/>
            <person name="Felipe M.S."/>
            <person name="Teixeira M."/>
            <person name="Sun J."/>
            <person name="Xi L."/>
            <person name="Gomes R."/>
            <person name="De Azevedo C.M."/>
            <person name="Salgado C.G."/>
            <person name="Da Silva M.B."/>
            <person name="Nascimento M.F."/>
            <person name="Queiroz-Telles F."/>
            <person name="Attili D.S."/>
            <person name="Gorbushina A."/>
        </authorList>
    </citation>
    <scope>NUCLEOTIDE SEQUENCE [LARGE SCALE GENOMIC DNA]</scope>
    <source>
        <strain evidence="1 2">CBS 125763</strain>
    </source>
</reference>
<dbReference type="RefSeq" id="XP_018694633.1">
    <property type="nucleotide sequence ID" value="XM_018834983.1"/>
</dbReference>
<protein>
    <submittedName>
        <fullName evidence="1">Uncharacterized protein</fullName>
    </submittedName>
</protein>
<evidence type="ECO:0000313" key="1">
    <source>
        <dbReference type="EMBL" id="OAP61266.1"/>
    </source>
</evidence>
<sequence length="352" mass="39688">MAGRILQRAGKYTVTLQDRQADDDMYTVRRSMSPSIFADVGAREAGRSSDRLAIVANCCDYSVRMNTKRLQNSPLSLSLALLTLYVLNGEILMNGEGGGSSSRGNNMAPLNRTVFDFLKTQSLDSFSPPIRQQLTFIKSCRLIQVQLVKDGIQTRGHLWEIGPQISVNVRRRVPRQYRSGSGLSKHHRRSLHQLLLQLRAGRSRMRQARLASYLEGFLDEDENCAGVDELSFSRKFQTWMAGAVGEAIADPGKVLRLGRLTDKRRDVAQDDYTGIFVFDADRAPEGEYIFTAFEDGKDEEIDKHVALEVDVGALNRSGVPLLEARRWINGLVFFHGHRRGDFIFPWHRSLTV</sequence>
<dbReference type="AlphaFoldDB" id="A0A178ZPG0"/>
<keyword evidence="2" id="KW-1185">Reference proteome</keyword>
<evidence type="ECO:0000313" key="2">
    <source>
        <dbReference type="Proteomes" id="UP000078343"/>
    </source>
</evidence>
<dbReference type="Proteomes" id="UP000078343">
    <property type="component" value="Unassembled WGS sequence"/>
</dbReference>
<dbReference type="GeneID" id="30007637"/>
<dbReference type="OrthoDB" id="270167at2759"/>
<comment type="caution">
    <text evidence="1">The sequence shown here is derived from an EMBL/GenBank/DDBJ whole genome shotgun (WGS) entry which is preliminary data.</text>
</comment>
<proteinExistence type="predicted"/>
<gene>
    <name evidence="1" type="ORF">AYL99_03467</name>
</gene>
<dbReference type="EMBL" id="LVYI01000003">
    <property type="protein sequence ID" value="OAP61266.1"/>
    <property type="molecule type" value="Genomic_DNA"/>
</dbReference>